<protein>
    <recommendedName>
        <fullName evidence="3">DH domain-containing protein</fullName>
    </recommendedName>
</protein>
<evidence type="ECO:0000256" key="2">
    <source>
        <dbReference type="SAM" id="MobiDB-lite"/>
    </source>
</evidence>
<feature type="compositionally biased region" description="Low complexity" evidence="2">
    <location>
        <begin position="1065"/>
        <end position="1080"/>
    </location>
</feature>
<keyword evidence="5" id="KW-1185">Reference proteome</keyword>
<comment type="caution">
    <text evidence="4">The sequence shown here is derived from an EMBL/GenBank/DDBJ whole genome shotgun (WGS) entry which is preliminary data.</text>
</comment>
<dbReference type="SUPFAM" id="SSF48065">
    <property type="entry name" value="DBL homology domain (DH-domain)"/>
    <property type="match status" value="1"/>
</dbReference>
<dbReference type="InterPro" id="IPR057454">
    <property type="entry name" value="Bud3_C"/>
</dbReference>
<feature type="compositionally biased region" description="Basic and acidic residues" evidence="2">
    <location>
        <begin position="1095"/>
        <end position="1104"/>
    </location>
</feature>
<feature type="compositionally biased region" description="Polar residues" evidence="2">
    <location>
        <begin position="1053"/>
        <end position="1064"/>
    </location>
</feature>
<name>A0A4Z1PB02_9PEZI</name>
<organism evidence="4 5">
    <name type="scientific">Venturia nashicola</name>
    <dbReference type="NCBI Taxonomy" id="86259"/>
    <lineage>
        <taxon>Eukaryota</taxon>
        <taxon>Fungi</taxon>
        <taxon>Dikarya</taxon>
        <taxon>Ascomycota</taxon>
        <taxon>Pezizomycotina</taxon>
        <taxon>Dothideomycetes</taxon>
        <taxon>Pleosporomycetidae</taxon>
        <taxon>Venturiales</taxon>
        <taxon>Venturiaceae</taxon>
        <taxon>Venturia</taxon>
    </lineage>
</organism>
<dbReference type="InterPro" id="IPR032634">
    <property type="entry name" value="Gef2/Nod1_dom"/>
</dbReference>
<dbReference type="Proteomes" id="UP000298493">
    <property type="component" value="Unassembled WGS sequence"/>
</dbReference>
<dbReference type="PROSITE" id="PS50010">
    <property type="entry name" value="DH_2"/>
    <property type="match status" value="1"/>
</dbReference>
<feature type="region of interest" description="Disordered" evidence="2">
    <location>
        <begin position="1052"/>
        <end position="1109"/>
    </location>
</feature>
<feature type="region of interest" description="Disordered" evidence="2">
    <location>
        <begin position="1141"/>
        <end position="1160"/>
    </location>
</feature>
<dbReference type="GO" id="GO:0005737">
    <property type="term" value="C:cytoplasm"/>
    <property type="evidence" value="ECO:0007669"/>
    <property type="project" value="TreeGrafter"/>
</dbReference>
<gene>
    <name evidence="4" type="ORF">E6O75_ATG03658</name>
</gene>
<dbReference type="EMBL" id="SNSC02000003">
    <property type="protein sequence ID" value="TID25795.1"/>
    <property type="molecule type" value="Genomic_DNA"/>
</dbReference>
<dbReference type="GO" id="GO:0032955">
    <property type="term" value="P:regulation of division septum assembly"/>
    <property type="evidence" value="ECO:0007669"/>
    <property type="project" value="TreeGrafter"/>
</dbReference>
<evidence type="ECO:0000313" key="5">
    <source>
        <dbReference type="Proteomes" id="UP000298493"/>
    </source>
</evidence>
<evidence type="ECO:0000256" key="1">
    <source>
        <dbReference type="SAM" id="Coils"/>
    </source>
</evidence>
<reference evidence="4 5" key="1">
    <citation type="submission" date="2019-04" db="EMBL/GenBank/DDBJ databases">
        <title>High contiguity whole genome sequence and gene annotation resource for two Venturia nashicola isolates.</title>
        <authorList>
            <person name="Prokchorchik M."/>
            <person name="Won K."/>
            <person name="Lee Y."/>
            <person name="Choi E.D."/>
            <person name="Segonzac C."/>
            <person name="Sohn K.H."/>
        </authorList>
    </citation>
    <scope>NUCLEOTIDE SEQUENCE [LARGE SCALE GENOMIC DNA]</scope>
    <source>
        <strain evidence="4 5">PRI2</strain>
    </source>
</reference>
<feature type="compositionally biased region" description="Basic and acidic residues" evidence="2">
    <location>
        <begin position="1356"/>
        <end position="1368"/>
    </location>
</feature>
<dbReference type="PANTHER" id="PTHR22834:SF21">
    <property type="entry name" value="GUANYL NUCLEOTIDE EXCHANGE FACTOR, PUTATIVE (AFU_ORTHOLOGUE AFUA_5G11890)-RELATED"/>
    <property type="match status" value="1"/>
</dbReference>
<dbReference type="STRING" id="86259.A0A4Z1PB02"/>
<dbReference type="PANTHER" id="PTHR22834">
    <property type="entry name" value="NUCLEAR FUSION PROTEIN FUS2"/>
    <property type="match status" value="1"/>
</dbReference>
<proteinExistence type="predicted"/>
<accession>A0A4Z1PB02</accession>
<feature type="region of interest" description="Disordered" evidence="2">
    <location>
        <begin position="1178"/>
        <end position="1277"/>
    </location>
</feature>
<dbReference type="GO" id="GO:0031991">
    <property type="term" value="P:regulation of actomyosin contractile ring contraction"/>
    <property type="evidence" value="ECO:0007669"/>
    <property type="project" value="TreeGrafter"/>
</dbReference>
<dbReference type="Pfam" id="PF17114">
    <property type="entry name" value="Nod1"/>
    <property type="match status" value="1"/>
</dbReference>
<dbReference type="GO" id="GO:0005085">
    <property type="term" value="F:guanyl-nucleotide exchange factor activity"/>
    <property type="evidence" value="ECO:0007669"/>
    <property type="project" value="InterPro"/>
</dbReference>
<dbReference type="InterPro" id="IPR035899">
    <property type="entry name" value="DBL_dom_sf"/>
</dbReference>
<dbReference type="InterPro" id="IPR000219">
    <property type="entry name" value="DH_dom"/>
</dbReference>
<dbReference type="InterPro" id="IPR051492">
    <property type="entry name" value="Dynamin-Rho_GEF"/>
</dbReference>
<sequence length="1519" mass="167445">MVVVVPSPPAISPDVVSLFYVVDELLARSPVLIFYGSSATHTAAANNSRIQAHIFSPAGLQSYPRLTISPSSHLYAAVNCLPREEQGDEICRGLAFSLYKYFAELPASVKQAWENQPTALGSLRSAPTLFSENHAAILASGMVKVENVAEVLRDIRAALAEQSLSWLDMDIVLPPGSMHEMNMGSRNSMLPDPSDEEVDKQRFGVYAPLVKLFGQTAFLPTSRLRRRPSKPTALNRSTRFTRKSKEKIRQELNELLSTEENYVDKLYDLVHGVAEDFREKARTKRESSASPDEKTLQGLFPSSLDEILRINSDFLEALKKIVEETQEAAINDLESTPEQGTAVPMVPTRRDVTGALAVATCLRSWFPKFANCYTEYTKAHSQMSAHLRRFMNTQSSFSKRMQETGEQRLMSMLIEPVQRLPRYNLYIDNILKQLPAGHPALNSLLKARDTVTNICSHDAHAVQPSQMLETLQSLVNSWPQTFQPRGRLVSAYDVVELPPPYRRDAHGSRAIFSVLLLFTDFLVVLRKDSKQSTSARGLMAQLDGTDVTVTDSKSGDLVFRQALELSSFDLTEMDGGRLLQLVPLQEARQLTGPRRPGSSRPGSLTGESAVQVFHPTGAVEGKASRIIEELVRARVEGRFCEAERESHKWEVRSATSTDLNLFLAMFEQGQGEKREGRGPPSKIRIVVDPAKGADVIRAGRHGVEVAATLNLVRDGFYRLEMDGTNEFSSRDSLTPGEFLPVLTKRLSNFLQMRSQIRNPALAATLLMRNQHILQTLRIVTEEACSRGEVAAKERSSRPHSPVKMLTNLFNQSVSRDNGSLRRKNRQSTLFDEIPPLHHHKANTSKTSLESFGSGSIALDAPPELVHAAADALSKLEETLASYVLGLSHRKGNIVGKVLRSRQFADELAVNELYNALLENPSDVEIMGQSPVDVLFAAFEKFIKIAWFDKIGPIISLATWNAIQSKLDSVQPGDFEEFFRHCFGEMSPQNQRALKACVKLLEDLLSGTSNDGDRGIMTASFAEVLGPEGHTHEFVSVLDRLVEDVQALLCEPTPSATPQGSMSDGSRTCATTTGSLTSNTSLRKKFGLGGLTRKGSKAEESEKPDLGSSVWRALSKSKHGGDEKAATMSRVSAAQLAQLQRANSTDAVVRLSPKRPTSRDRPTVLGAFAFENSPLASIVETTAPNGPPRKKRRSSLSDLRPLPPSIANTPTFNTPRRGHPDSIRVSESPRTPSNVKQSFIPQPSSNNTPTRREDSPIRVVPPRPLSIGKNHLSSSRADEVTITANSPRPRTRKVSQSVSNIPMMKSSLGPGGLTERPISGNVRKLPSGSGFGDKPSLGAAFSPSTPTKRLRMQSPQKLRERLQNEQRTMEREDVALQAELGKIGFEMRALNRGASTAESEAIASLEAKIQSVTSSHASLVSTLTSRIDSLSNDLSTTLQISESRVKKLDELYREANAENEALYARFNDEIQKVVKGVRIGQGEAEVRSRMKGAEEESARLRKENSRLKREVAGLRAQMRD</sequence>
<feature type="compositionally biased region" description="Polar residues" evidence="2">
    <location>
        <begin position="1227"/>
        <end position="1248"/>
    </location>
</feature>
<dbReference type="SMART" id="SM00325">
    <property type="entry name" value="RhoGEF"/>
    <property type="match status" value="1"/>
</dbReference>
<evidence type="ECO:0000259" key="3">
    <source>
        <dbReference type="PROSITE" id="PS50010"/>
    </source>
</evidence>
<feature type="coiled-coil region" evidence="1">
    <location>
        <begin position="1437"/>
        <end position="1516"/>
    </location>
</feature>
<keyword evidence="1" id="KW-0175">Coiled coil</keyword>
<evidence type="ECO:0000313" key="4">
    <source>
        <dbReference type="EMBL" id="TID25795.1"/>
    </source>
</evidence>
<dbReference type="Gene3D" id="1.20.900.10">
    <property type="entry name" value="Dbl homology (DH) domain"/>
    <property type="match status" value="1"/>
</dbReference>
<dbReference type="Pfam" id="PF00621">
    <property type="entry name" value="RhoGEF"/>
    <property type="match status" value="1"/>
</dbReference>
<feature type="region of interest" description="Disordered" evidence="2">
    <location>
        <begin position="1301"/>
        <end position="1368"/>
    </location>
</feature>
<feature type="domain" description="DH" evidence="3">
    <location>
        <begin position="247"/>
        <end position="461"/>
    </location>
</feature>
<dbReference type="CDD" id="cd00160">
    <property type="entry name" value="RhoGEF"/>
    <property type="match status" value="1"/>
</dbReference>
<dbReference type="Pfam" id="PF25351">
    <property type="entry name" value="PH_BUD3_C"/>
    <property type="match status" value="1"/>
</dbReference>